<keyword evidence="3" id="KW-1185">Reference proteome</keyword>
<dbReference type="Pfam" id="PF07963">
    <property type="entry name" value="N_methyl"/>
    <property type="match status" value="1"/>
</dbReference>
<dbReference type="RefSeq" id="WP_107000041.1">
    <property type="nucleotide sequence ID" value="NZ_PYLO01000001.1"/>
</dbReference>
<keyword evidence="1" id="KW-0812">Transmembrane</keyword>
<organism evidence="2 3">
    <name type="scientific">Clostridium fessum</name>
    <dbReference type="NCBI Taxonomy" id="2126740"/>
    <lineage>
        <taxon>Bacteria</taxon>
        <taxon>Bacillati</taxon>
        <taxon>Bacillota</taxon>
        <taxon>Clostridia</taxon>
        <taxon>Eubacteriales</taxon>
        <taxon>Clostridiaceae</taxon>
        <taxon>Clostridium</taxon>
    </lineage>
</organism>
<keyword evidence="1" id="KW-1133">Transmembrane helix</keyword>
<name>A0A2T3FUE9_9CLOT</name>
<comment type="caution">
    <text evidence="2">The sequence shown here is derived from an EMBL/GenBank/DDBJ whole genome shotgun (WGS) entry which is preliminary data.</text>
</comment>
<protein>
    <recommendedName>
        <fullName evidence="4">Type II secretion system protein</fullName>
    </recommendedName>
</protein>
<evidence type="ECO:0008006" key="4">
    <source>
        <dbReference type="Google" id="ProtNLM"/>
    </source>
</evidence>
<evidence type="ECO:0000313" key="3">
    <source>
        <dbReference type="Proteomes" id="UP000241048"/>
    </source>
</evidence>
<evidence type="ECO:0000313" key="2">
    <source>
        <dbReference type="EMBL" id="PST38874.1"/>
    </source>
</evidence>
<proteinExistence type="predicted"/>
<dbReference type="InterPro" id="IPR012902">
    <property type="entry name" value="N_methyl_site"/>
</dbReference>
<feature type="transmembrane region" description="Helical" evidence="1">
    <location>
        <begin position="49"/>
        <end position="70"/>
    </location>
</feature>
<gene>
    <name evidence="2" type="ORF">C7U56_02785</name>
</gene>
<dbReference type="EMBL" id="PYLO01000001">
    <property type="protein sequence ID" value="PST38874.1"/>
    <property type="molecule type" value="Genomic_DNA"/>
</dbReference>
<reference evidence="2 3" key="1">
    <citation type="submission" date="2018-03" db="EMBL/GenBank/DDBJ databases">
        <title>Lachnoclostridium SNUG30386 gen.nov., sp.nov., isolated from human faeces.</title>
        <authorList>
            <person name="Seo B."/>
            <person name="Jeon K."/>
            <person name="Ko G."/>
        </authorList>
    </citation>
    <scope>NUCLEOTIDE SEQUENCE [LARGE SCALE GENOMIC DNA]</scope>
    <source>
        <strain evidence="2 3">SNUG30386</strain>
    </source>
</reference>
<dbReference type="NCBIfam" id="TIGR02532">
    <property type="entry name" value="IV_pilin_GFxxxE"/>
    <property type="match status" value="1"/>
</dbReference>
<accession>A0A2T3FUE9</accession>
<sequence length="223" mass="24913">MGQERCECRRCRNRHCRQQKQTASKGHRKLFSVCQKKLRSQNGMTLTELLAAIVILGMIGTVLGGGVMMVKNVYQRTQEQADAEQALSLTAQLMTDEFANALEVKNSAGTSATGELVTPLLRSGNGHLWLHFSATDWSGTGIEKWYGDYTYDDAYNKISLLTQAAISDEYYTAFDGYTYSEETACFTVQNLAIYRKKDTMGTSRKAVVKPINLIVRAVNLDQK</sequence>
<evidence type="ECO:0000256" key="1">
    <source>
        <dbReference type="SAM" id="Phobius"/>
    </source>
</evidence>
<dbReference type="Proteomes" id="UP000241048">
    <property type="component" value="Unassembled WGS sequence"/>
</dbReference>
<dbReference type="AlphaFoldDB" id="A0A2T3FUE9"/>
<keyword evidence="1" id="KW-0472">Membrane</keyword>